<dbReference type="OrthoDB" id="3270368at2759"/>
<evidence type="ECO:0000313" key="1">
    <source>
        <dbReference type="EMBL" id="OJA11283.1"/>
    </source>
</evidence>
<gene>
    <name evidence="1" type="ORF">AZE42_05689</name>
</gene>
<dbReference type="STRING" id="180088.A0A1J8PU39"/>
<dbReference type="Proteomes" id="UP000183567">
    <property type="component" value="Unassembled WGS sequence"/>
</dbReference>
<organism evidence="1 2">
    <name type="scientific">Rhizopogon vesiculosus</name>
    <dbReference type="NCBI Taxonomy" id="180088"/>
    <lineage>
        <taxon>Eukaryota</taxon>
        <taxon>Fungi</taxon>
        <taxon>Dikarya</taxon>
        <taxon>Basidiomycota</taxon>
        <taxon>Agaricomycotina</taxon>
        <taxon>Agaricomycetes</taxon>
        <taxon>Agaricomycetidae</taxon>
        <taxon>Boletales</taxon>
        <taxon>Suillineae</taxon>
        <taxon>Rhizopogonaceae</taxon>
        <taxon>Rhizopogon</taxon>
    </lineage>
</organism>
<comment type="caution">
    <text evidence="1">The sequence shown here is derived from an EMBL/GenBank/DDBJ whole genome shotgun (WGS) entry which is preliminary data.</text>
</comment>
<sequence>MTELEWAVDALKAAVKQRGNDKRVSDVVNHFTLYLVLLRSSSPSSQAISKLGSILRQPLVPLYNEFPEPTLQLSSAILRKLSALWNEVAVTLLLGVLDFLDKNCDDLSKEIAASAFYPTICTFFFYQDTALILSPRTQTTAYYLLYKTLVDHPGNQRRLRNHAVLGGSLIGFAISQSKGYLVIEILLNIVGRLIPPTHKTEQGKAKRTEFIQELFGSDRHFSCSQELVGILQYTSKPHWGDTAMEIMDALARNDIGCDPQLFALDEVDVCGKTYPQPTAFDPLHLDRDCFLDDVCKSLRIPYGHIRSVTIDTSNVPAPNKATVHVDLAASPIMEQVSLDVMAGQNLYLKFEVQREDLSRLIEALRRRGVVELSFLGENIPKQISERKSITLAHSIRLPGDSSPPPQESQYEVLTLLTSHFTH</sequence>
<keyword evidence="2" id="KW-1185">Reference proteome</keyword>
<reference evidence="1 2" key="1">
    <citation type="submission" date="2016-03" db="EMBL/GenBank/DDBJ databases">
        <title>Comparative genomics of the ectomycorrhizal sister species Rhizopogon vinicolor and Rhizopogon vesiculosus (Basidiomycota: Boletales) reveals a divergence of the mating type B locus.</title>
        <authorList>
            <person name="Mujic A.B."/>
            <person name="Kuo A."/>
            <person name="Tritt A."/>
            <person name="Lipzen A."/>
            <person name="Chen C."/>
            <person name="Johnson J."/>
            <person name="Sharma A."/>
            <person name="Barry K."/>
            <person name="Grigoriev I.V."/>
            <person name="Spatafora J.W."/>
        </authorList>
    </citation>
    <scope>NUCLEOTIDE SEQUENCE [LARGE SCALE GENOMIC DNA]</scope>
    <source>
        <strain evidence="1 2">AM-OR11-056</strain>
    </source>
</reference>
<name>A0A1J8PU39_9AGAM</name>
<evidence type="ECO:0000313" key="2">
    <source>
        <dbReference type="Proteomes" id="UP000183567"/>
    </source>
</evidence>
<protein>
    <submittedName>
        <fullName evidence="1">Uncharacterized protein</fullName>
    </submittedName>
</protein>
<dbReference type="EMBL" id="LVVM01005124">
    <property type="protein sequence ID" value="OJA11283.1"/>
    <property type="molecule type" value="Genomic_DNA"/>
</dbReference>
<accession>A0A1J8PU39</accession>
<proteinExistence type="predicted"/>
<dbReference type="AlphaFoldDB" id="A0A1J8PU39"/>